<keyword evidence="5" id="KW-1185">Reference proteome</keyword>
<reference evidence="5" key="2">
    <citation type="submission" date="2015-01" db="EMBL/GenBank/DDBJ databases">
        <title>Evolutionary Origins and Diversification of the Mycorrhizal Mutualists.</title>
        <authorList>
            <consortium name="DOE Joint Genome Institute"/>
            <consortium name="Mycorrhizal Genomics Consortium"/>
            <person name="Kohler A."/>
            <person name="Kuo A."/>
            <person name="Nagy L.G."/>
            <person name="Floudas D."/>
            <person name="Copeland A."/>
            <person name="Barry K.W."/>
            <person name="Cichocki N."/>
            <person name="Veneault-Fourrey C."/>
            <person name="LaButti K."/>
            <person name="Lindquist E.A."/>
            <person name="Lipzen A."/>
            <person name="Lundell T."/>
            <person name="Morin E."/>
            <person name="Murat C."/>
            <person name="Riley R."/>
            <person name="Ohm R."/>
            <person name="Sun H."/>
            <person name="Tunlid A."/>
            <person name="Henrissat B."/>
            <person name="Grigoriev I.V."/>
            <person name="Hibbett D.S."/>
            <person name="Martin F."/>
        </authorList>
    </citation>
    <scope>NUCLEOTIDE SEQUENCE [LARGE SCALE GENOMIC DNA]</scope>
    <source>
        <strain evidence="5">h7</strain>
    </source>
</reference>
<dbReference type="Proteomes" id="UP000053424">
    <property type="component" value="Unassembled WGS sequence"/>
</dbReference>
<dbReference type="PANTHER" id="PTHR14195">
    <property type="entry name" value="G PATCH DOMAIN CONTAINING PROTEIN 2"/>
    <property type="match status" value="1"/>
</dbReference>
<organism evidence="4 5">
    <name type="scientific">Hebeloma cylindrosporum</name>
    <dbReference type="NCBI Taxonomy" id="76867"/>
    <lineage>
        <taxon>Eukaryota</taxon>
        <taxon>Fungi</taxon>
        <taxon>Dikarya</taxon>
        <taxon>Basidiomycota</taxon>
        <taxon>Agaricomycotina</taxon>
        <taxon>Agaricomycetes</taxon>
        <taxon>Agaricomycetidae</taxon>
        <taxon>Agaricales</taxon>
        <taxon>Agaricineae</taxon>
        <taxon>Hymenogastraceae</taxon>
        <taxon>Hebeloma</taxon>
    </lineage>
</organism>
<feature type="region of interest" description="Disordered" evidence="1">
    <location>
        <begin position="619"/>
        <end position="649"/>
    </location>
</feature>
<dbReference type="Pfam" id="PF01424">
    <property type="entry name" value="R3H"/>
    <property type="match status" value="1"/>
</dbReference>
<feature type="compositionally biased region" description="Gly residues" evidence="1">
    <location>
        <begin position="63"/>
        <end position="73"/>
    </location>
</feature>
<feature type="compositionally biased region" description="Acidic residues" evidence="1">
    <location>
        <begin position="497"/>
        <end position="508"/>
    </location>
</feature>
<dbReference type="InterPro" id="IPR001374">
    <property type="entry name" value="R3H_dom"/>
</dbReference>
<feature type="domain" description="R3H" evidence="3">
    <location>
        <begin position="799"/>
        <end position="866"/>
    </location>
</feature>
<dbReference type="Gene3D" id="3.30.1370.50">
    <property type="entry name" value="R3H-like domain"/>
    <property type="match status" value="1"/>
</dbReference>
<sequence>MAKRGRGGRGDRGFNGGRGGGRGRGGRGGRGAPGASFLQEEIEFSTRMFADANNSGASTPRGNGRGRGRGGQSNSGTNTPSRGRGRGFDSPRGRGRGQPDDFRNRRRSDGIGSSPVRGRGGAQVQPGTLSGLLYLERPLLRPIVFVPSVLTKILFEQEEDLIKPGVEDVDGPEQSDLPTADQVYRVFSGGNIPRLESDNEDEDEDGEEIEEVDFHELGTLFEKISTTNTTRISKSKLAEATTIMEQSFTGFYNNTPSIHPSTITTDVDQLPKPVEEALSPAEEPITSEDSIMSAPPNEEGPLLTATPPQSIIVNETVPQSFHIDLEPTPVPATMAPENELPSALQNNDEEDDVIVYVAPHPRNISTQEVESALQAEPSSTDAVDTSLFTPYVSTVTMSAASASSSMYTPEPPSMSSFSFSFSQSTQSVNGTPGKASARLYVPPITTPRQANAWKHKRGLTKKKRGKSSFGAFGAMREEAQLHNDDPKRAERRRGDSDLDWGDTDDDDVNGVDMVEEGLEGIFGSNKRGLDKGKGKERDVEAVHGMEVDSDVDLAAMQSFVGSLLGADAGQHVTMDDLRDAEIMKMEDEEDLQADDSDSSEEEGVEDVFDAEEAKLISELLNSEDDELDDDTDDDDDDEDQTPRTSFQARLERLRKRARAEKFADSDEDAIIDRNLTWADEDEDFIQKIQDMVDENEAVLTGKDRKQRNALFHSIRDGAFEDLEDFSPAKRRKDRGKDLPPDLQAQWAKDRKAKAEYKKKRELARLEAAADPLSKKKGGKKGRKAMLAAAALDPTINVLPNRVIDMVTLVQQIRRFIDDLGGPLTMSLPPTNKETRKNIHEMAIAFNLKSISKGKGDARYTTLTKTTKTGAFIDEKKVSKIMRRSGGMGARGDSFIYDKKGRGAPVVMPRHREGEEVGKAAPKISEGNVGFRLLSMMGWSEGGCIGFTGGLDQPLTAIIKHTKLGLGAT</sequence>
<dbReference type="PROSITE" id="PS50174">
    <property type="entry name" value="G_PATCH"/>
    <property type="match status" value="1"/>
</dbReference>
<proteinExistence type="predicted"/>
<name>A0A0C3CNH6_HEBCY</name>
<evidence type="ECO:0000313" key="4">
    <source>
        <dbReference type="EMBL" id="KIM45599.1"/>
    </source>
</evidence>
<dbReference type="GO" id="GO:0003676">
    <property type="term" value="F:nucleic acid binding"/>
    <property type="evidence" value="ECO:0007669"/>
    <property type="project" value="UniProtKB-UniRule"/>
</dbReference>
<dbReference type="SMART" id="SM00443">
    <property type="entry name" value="G_patch"/>
    <property type="match status" value="1"/>
</dbReference>
<dbReference type="InterPro" id="IPR000467">
    <property type="entry name" value="G_patch_dom"/>
</dbReference>
<dbReference type="STRING" id="686832.A0A0C3CNH6"/>
<accession>A0A0C3CNH6</accession>
<dbReference type="InterPro" id="IPR051189">
    <property type="entry name" value="Splicing_assoc_domain"/>
</dbReference>
<dbReference type="SUPFAM" id="SSF82708">
    <property type="entry name" value="R3H domain"/>
    <property type="match status" value="1"/>
</dbReference>
<feature type="compositionally biased region" description="Gly residues" evidence="1">
    <location>
        <begin position="13"/>
        <end position="32"/>
    </location>
</feature>
<evidence type="ECO:0000313" key="5">
    <source>
        <dbReference type="Proteomes" id="UP000053424"/>
    </source>
</evidence>
<gene>
    <name evidence="4" type="ORF">M413DRAFT_442259</name>
</gene>
<feature type="non-terminal residue" evidence="4">
    <location>
        <position position="1"/>
    </location>
</feature>
<feature type="domain" description="G-patch" evidence="2">
    <location>
        <begin position="925"/>
        <end position="968"/>
    </location>
</feature>
<protein>
    <recommendedName>
        <fullName evidence="6">Protein SQS1</fullName>
    </recommendedName>
</protein>
<dbReference type="HOGENOM" id="CLU_011306_0_0_1"/>
<evidence type="ECO:0000259" key="2">
    <source>
        <dbReference type="PROSITE" id="PS50174"/>
    </source>
</evidence>
<dbReference type="AlphaFoldDB" id="A0A0C3CNH6"/>
<feature type="compositionally biased region" description="Basic and acidic residues" evidence="1">
    <location>
        <begin position="475"/>
        <end position="496"/>
    </location>
</feature>
<feature type="region of interest" description="Disordered" evidence="1">
    <location>
        <begin position="451"/>
        <end position="508"/>
    </location>
</feature>
<feature type="region of interest" description="Disordered" evidence="1">
    <location>
        <begin position="1"/>
        <end position="125"/>
    </location>
</feature>
<dbReference type="InterPro" id="IPR036867">
    <property type="entry name" value="R3H_dom_sf"/>
</dbReference>
<reference evidence="4 5" key="1">
    <citation type="submission" date="2014-04" db="EMBL/GenBank/DDBJ databases">
        <authorList>
            <consortium name="DOE Joint Genome Institute"/>
            <person name="Kuo A."/>
            <person name="Gay G."/>
            <person name="Dore J."/>
            <person name="Kohler A."/>
            <person name="Nagy L.G."/>
            <person name="Floudas D."/>
            <person name="Copeland A."/>
            <person name="Barry K.W."/>
            <person name="Cichocki N."/>
            <person name="Veneault-Fourrey C."/>
            <person name="LaButti K."/>
            <person name="Lindquist E.A."/>
            <person name="Lipzen A."/>
            <person name="Lundell T."/>
            <person name="Morin E."/>
            <person name="Murat C."/>
            <person name="Sun H."/>
            <person name="Tunlid A."/>
            <person name="Henrissat B."/>
            <person name="Grigoriev I.V."/>
            <person name="Hibbett D.S."/>
            <person name="Martin F."/>
            <person name="Nordberg H.P."/>
            <person name="Cantor M.N."/>
            <person name="Hua S.X."/>
        </authorList>
    </citation>
    <scope>NUCLEOTIDE SEQUENCE [LARGE SCALE GENOMIC DNA]</scope>
    <source>
        <strain evidence="5">h7</strain>
    </source>
</reference>
<evidence type="ECO:0008006" key="6">
    <source>
        <dbReference type="Google" id="ProtNLM"/>
    </source>
</evidence>
<dbReference type="PROSITE" id="PS51061">
    <property type="entry name" value="R3H"/>
    <property type="match status" value="1"/>
</dbReference>
<evidence type="ECO:0000259" key="3">
    <source>
        <dbReference type="PROSITE" id="PS51061"/>
    </source>
</evidence>
<feature type="compositionally biased region" description="Basic residues" evidence="1">
    <location>
        <begin position="453"/>
        <end position="466"/>
    </location>
</feature>
<feature type="region of interest" description="Disordered" evidence="1">
    <location>
        <begin position="587"/>
        <end position="606"/>
    </location>
</feature>
<feature type="compositionally biased region" description="Basic and acidic residues" evidence="1">
    <location>
        <begin position="86"/>
        <end position="109"/>
    </location>
</feature>
<dbReference type="OrthoDB" id="21470at2759"/>
<dbReference type="EMBL" id="KN831772">
    <property type="protein sequence ID" value="KIM45599.1"/>
    <property type="molecule type" value="Genomic_DNA"/>
</dbReference>
<evidence type="ECO:0000256" key="1">
    <source>
        <dbReference type="SAM" id="MobiDB-lite"/>
    </source>
</evidence>
<feature type="compositionally biased region" description="Acidic residues" evidence="1">
    <location>
        <begin position="621"/>
        <end position="639"/>
    </location>
</feature>